<reference evidence="2 3" key="1">
    <citation type="journal article" date="1994" name="J. Gen. Virol.">
        <title>Nucleotide sequence of the genomic RNA of bamboo mosaic potexvirus.</title>
        <authorList>
            <person name="Lin N."/>
            <person name="Lin B."/>
            <person name="Lo N."/>
            <person name="Hu C."/>
            <person name="Chow T."/>
            <person name="Hsu Y.-H."/>
        </authorList>
    </citation>
    <scope>NUCLEOTIDE SEQUENCE [LARGE SCALE GENOMIC DNA]</scope>
    <source>
        <strain evidence="2">BaMV-O</strain>
    </source>
</reference>
<name>Q65006_9VIRU</name>
<accession>Q65006</accession>
<organism evidence="2 3">
    <name type="scientific">Bamboo mosaic virus</name>
    <dbReference type="NCBI Taxonomy" id="35286"/>
    <lineage>
        <taxon>Viruses</taxon>
        <taxon>Riboviria</taxon>
        <taxon>Orthornavirae</taxon>
        <taxon>Kitrinoviricota</taxon>
        <taxon>Alsuviricetes</taxon>
        <taxon>Tymovirales</taxon>
        <taxon>Alphaflexiviridae</taxon>
        <taxon>Potexvirus</taxon>
        <taxon>Potexvirus bambusae</taxon>
    </lineage>
</organism>
<feature type="compositionally biased region" description="Low complexity" evidence="1">
    <location>
        <begin position="1"/>
        <end position="26"/>
    </location>
</feature>
<feature type="region of interest" description="Disordered" evidence="1">
    <location>
        <begin position="1"/>
        <end position="104"/>
    </location>
</feature>
<feature type="compositionally biased region" description="Polar residues" evidence="1">
    <location>
        <begin position="73"/>
        <end position="96"/>
    </location>
</feature>
<proteinExistence type="predicted"/>
<protein>
    <submittedName>
        <fullName evidence="2">ORF6=14k</fullName>
    </submittedName>
</protein>
<evidence type="ECO:0000313" key="2">
    <source>
        <dbReference type="EMBL" id="BAA05034.1"/>
    </source>
</evidence>
<feature type="compositionally biased region" description="Basic residues" evidence="1">
    <location>
        <begin position="50"/>
        <end position="70"/>
    </location>
</feature>
<evidence type="ECO:0000256" key="1">
    <source>
        <dbReference type="SAM" id="MobiDB-lite"/>
    </source>
</evidence>
<keyword evidence="3" id="KW-1185">Reference proteome</keyword>
<dbReference type="RefSeq" id="NP_042583.1">
    <property type="nucleotide sequence ID" value="NC_001642.1"/>
</dbReference>
<sequence length="127" mass="14095">MPLTCSSSRSSASITQTQQLPKPQTLNNKKVDQNPTPTSRSPFSKPNAPRTRKCPHHQNAKRLKLRKRPTKQGPVQTPLSTLTKRQPRQNPQTARSGSAPHCVNCHGRRGSNYFGALDSKATLNSWT</sequence>
<dbReference type="EMBL" id="D26017">
    <property type="protein sequence ID" value="BAA05034.1"/>
    <property type="molecule type" value="Genomic_RNA"/>
</dbReference>
<dbReference type="GeneID" id="1497250"/>
<dbReference type="Proteomes" id="UP000203883">
    <property type="component" value="Segment"/>
</dbReference>
<evidence type="ECO:0000313" key="3">
    <source>
        <dbReference type="Proteomes" id="UP000203883"/>
    </source>
</evidence>
<dbReference type="KEGG" id="vg:1497250"/>
<feature type="compositionally biased region" description="Polar residues" evidence="1">
    <location>
        <begin position="33"/>
        <end position="44"/>
    </location>
</feature>